<keyword evidence="2 3" id="KW-0028">Amino-acid biosynthesis</keyword>
<reference evidence="4 5" key="1">
    <citation type="submission" date="2019-11" db="EMBL/GenBank/DDBJ databases">
        <title>Bacillus lacus genome.</title>
        <authorList>
            <person name="Allen C.J."/>
            <person name="Newman J.D."/>
        </authorList>
    </citation>
    <scope>NUCLEOTIDE SEQUENCE [LARGE SCALE GENOMIC DNA]</scope>
    <source>
        <strain evidence="4 5">KCTC 33946</strain>
    </source>
</reference>
<dbReference type="PROSITE" id="PS51167">
    <property type="entry name" value="CHORISMATE_MUT_1"/>
    <property type="match status" value="1"/>
</dbReference>
<dbReference type="Pfam" id="PF07736">
    <property type="entry name" value="CM_1"/>
    <property type="match status" value="1"/>
</dbReference>
<dbReference type="GO" id="GO:0008652">
    <property type="term" value="P:amino acid biosynthetic process"/>
    <property type="evidence" value="ECO:0007669"/>
    <property type="project" value="UniProtKB-UniRule"/>
</dbReference>
<evidence type="ECO:0000256" key="2">
    <source>
        <dbReference type="PIRSR" id="PIRSR005965-1"/>
    </source>
</evidence>
<keyword evidence="5" id="KW-1185">Reference proteome</keyword>
<dbReference type="OrthoDB" id="9802232at2"/>
<dbReference type="EC" id="5.4.99.5" evidence="1 3"/>
<keyword evidence="3 4" id="KW-0413">Isomerase</keyword>
<dbReference type="PANTHER" id="PTHR21164">
    <property type="entry name" value="CHORISMATE MUTASE"/>
    <property type="match status" value="1"/>
</dbReference>
<dbReference type="Gene3D" id="3.30.1330.40">
    <property type="entry name" value="RutC-like"/>
    <property type="match status" value="1"/>
</dbReference>
<sequence length="122" mass="13560">MIRGIRGAITVNENTESNIVAQAEKLLRKMISDNSVAAETVSSILISATADIDAAFPAKALRNIREWQYVPVMCMREIEVPGGLPFCIRVMMNVETEKEQRSIKHAYLEGAEILRPDLALTD</sequence>
<comment type="catalytic activity">
    <reaction evidence="3">
        <text>chorismate = prephenate</text>
        <dbReference type="Rhea" id="RHEA:13897"/>
        <dbReference type="ChEBI" id="CHEBI:29748"/>
        <dbReference type="ChEBI" id="CHEBI:29934"/>
        <dbReference type="EC" id="5.4.99.5"/>
    </reaction>
</comment>
<evidence type="ECO:0000313" key="5">
    <source>
        <dbReference type="Proteomes" id="UP000448867"/>
    </source>
</evidence>
<keyword evidence="2 3" id="KW-0057">Aromatic amino acid biosynthesis</keyword>
<evidence type="ECO:0000256" key="1">
    <source>
        <dbReference type="NCBIfam" id="TIGR01796"/>
    </source>
</evidence>
<dbReference type="GO" id="GO:0046417">
    <property type="term" value="P:chorismate metabolic process"/>
    <property type="evidence" value="ECO:0007669"/>
    <property type="project" value="TreeGrafter"/>
</dbReference>
<dbReference type="NCBIfam" id="TIGR01796">
    <property type="entry name" value="CM_mono_aroH"/>
    <property type="match status" value="1"/>
</dbReference>
<gene>
    <name evidence="4" type="primary">aroH</name>
    <name evidence="4" type="ORF">GJU40_02290</name>
</gene>
<dbReference type="UniPathway" id="UPA00120">
    <property type="reaction ID" value="UER00203"/>
</dbReference>
<dbReference type="Proteomes" id="UP000448867">
    <property type="component" value="Unassembled WGS sequence"/>
</dbReference>
<evidence type="ECO:0000256" key="3">
    <source>
        <dbReference type="PROSITE-ProRule" id="PRU00514"/>
    </source>
</evidence>
<dbReference type="CDD" id="cd02185">
    <property type="entry name" value="AroH"/>
    <property type="match status" value="1"/>
</dbReference>
<organism evidence="4 5">
    <name type="scientific">Metabacillus lacus</name>
    <dbReference type="NCBI Taxonomy" id="1983721"/>
    <lineage>
        <taxon>Bacteria</taxon>
        <taxon>Bacillati</taxon>
        <taxon>Bacillota</taxon>
        <taxon>Bacilli</taxon>
        <taxon>Bacillales</taxon>
        <taxon>Bacillaceae</taxon>
        <taxon>Metabacillus</taxon>
    </lineage>
</organism>
<dbReference type="AlphaFoldDB" id="A0A7X2IWB6"/>
<evidence type="ECO:0000313" key="4">
    <source>
        <dbReference type="EMBL" id="MRX70997.1"/>
    </source>
</evidence>
<dbReference type="GO" id="GO:0004106">
    <property type="term" value="F:chorismate mutase activity"/>
    <property type="evidence" value="ECO:0007669"/>
    <property type="project" value="UniProtKB-UniRule"/>
</dbReference>
<dbReference type="InterPro" id="IPR008243">
    <property type="entry name" value="Chorismate_mutase_AroH"/>
</dbReference>
<feature type="binding site" evidence="2">
    <location>
        <position position="89"/>
    </location>
    <ligand>
        <name>prephenate</name>
        <dbReference type="ChEBI" id="CHEBI:29934"/>
    </ligand>
</feature>
<dbReference type="PIRSF" id="PIRSF005965">
    <property type="entry name" value="Chor_mut_AroH"/>
    <property type="match status" value="1"/>
</dbReference>
<comment type="caution">
    <text evidence="4">The sequence shown here is derived from an EMBL/GenBank/DDBJ whole genome shotgun (WGS) entry which is preliminary data.</text>
</comment>
<feature type="binding site" evidence="2">
    <location>
        <position position="107"/>
    </location>
    <ligand>
        <name>prephenate</name>
        <dbReference type="ChEBI" id="CHEBI:29934"/>
    </ligand>
</feature>
<protein>
    <recommendedName>
        <fullName evidence="1 3">chorismate mutase</fullName>
        <ecNumber evidence="1 3">5.4.99.5</ecNumber>
    </recommendedName>
</protein>
<dbReference type="PANTHER" id="PTHR21164:SF0">
    <property type="entry name" value="CHORISMATE MUTASE AROH"/>
    <property type="match status" value="1"/>
</dbReference>
<proteinExistence type="predicted"/>
<dbReference type="SUPFAM" id="SSF55298">
    <property type="entry name" value="YjgF-like"/>
    <property type="match status" value="1"/>
</dbReference>
<name>A0A7X2IWB6_9BACI</name>
<dbReference type="GO" id="GO:0009073">
    <property type="term" value="P:aromatic amino acid family biosynthetic process"/>
    <property type="evidence" value="ECO:0007669"/>
    <property type="project" value="UniProtKB-UniRule"/>
</dbReference>
<feature type="binding site" evidence="2">
    <location>
        <position position="6"/>
    </location>
    <ligand>
        <name>prephenate</name>
        <dbReference type="ChEBI" id="CHEBI:29934"/>
    </ligand>
</feature>
<dbReference type="RefSeq" id="WP_154306122.1">
    <property type="nucleotide sequence ID" value="NZ_WKKI01000002.1"/>
</dbReference>
<dbReference type="EMBL" id="WKKI01000002">
    <property type="protein sequence ID" value="MRX70997.1"/>
    <property type="molecule type" value="Genomic_DNA"/>
</dbReference>
<dbReference type="InterPro" id="IPR035959">
    <property type="entry name" value="RutC-like_sf"/>
</dbReference>
<accession>A0A7X2IWB6</accession>